<organism evidence="2 3">
    <name type="scientific">Undibacterium oligocarboniphilum</name>
    <dbReference type="NCBI Taxonomy" id="666702"/>
    <lineage>
        <taxon>Bacteria</taxon>
        <taxon>Pseudomonadati</taxon>
        <taxon>Pseudomonadota</taxon>
        <taxon>Betaproteobacteria</taxon>
        <taxon>Burkholderiales</taxon>
        <taxon>Oxalobacteraceae</taxon>
        <taxon>Undibacterium</taxon>
    </lineage>
</organism>
<sequence length="81" mass="9432">MMAMTLPEWLSNLWTPAKNKTEKITCYHCGERSFPKKTLYVVFNGTEQPVCCHGCLAVLKTIEKNHLIPEYLQTRAEREME</sequence>
<gene>
    <name evidence="2" type="ORF">HV832_02445</name>
</gene>
<dbReference type="Pfam" id="PF12156">
    <property type="entry name" value="ATPase-cat_bd"/>
    <property type="match status" value="1"/>
</dbReference>
<accession>A0A850QKL2</accession>
<dbReference type="Proteomes" id="UP000588051">
    <property type="component" value="Unassembled WGS sequence"/>
</dbReference>
<reference evidence="2 3" key="1">
    <citation type="submission" date="2020-06" db="EMBL/GenBank/DDBJ databases">
        <authorList>
            <person name="Qiu C."/>
            <person name="Liu Z."/>
        </authorList>
    </citation>
    <scope>NUCLEOTIDE SEQUENCE [LARGE SCALE GENOMIC DNA]</scope>
    <source>
        <strain evidence="2 3">EM 1</strain>
    </source>
</reference>
<proteinExistence type="predicted"/>
<name>A0A850QKL2_9BURK</name>
<feature type="domain" description="Putative metal-binding" evidence="1">
    <location>
        <begin position="25"/>
        <end position="77"/>
    </location>
</feature>
<evidence type="ECO:0000313" key="3">
    <source>
        <dbReference type="Proteomes" id="UP000588051"/>
    </source>
</evidence>
<evidence type="ECO:0000259" key="1">
    <source>
        <dbReference type="Pfam" id="PF12156"/>
    </source>
</evidence>
<dbReference type="RefSeq" id="WP_176801939.1">
    <property type="nucleotide sequence ID" value="NZ_JABXYJ010000001.1"/>
</dbReference>
<dbReference type="InterPro" id="IPR021993">
    <property type="entry name" value="ATPase-cat-bd"/>
</dbReference>
<dbReference type="EMBL" id="JABXYJ010000001">
    <property type="protein sequence ID" value="NVO76696.1"/>
    <property type="molecule type" value="Genomic_DNA"/>
</dbReference>
<protein>
    <submittedName>
        <fullName evidence="2">Heavy metal translocating P-type ATPase metal-binding domain-containing protein</fullName>
    </submittedName>
</protein>
<keyword evidence="3" id="KW-1185">Reference proteome</keyword>
<dbReference type="AlphaFoldDB" id="A0A850QKL2"/>
<evidence type="ECO:0000313" key="2">
    <source>
        <dbReference type="EMBL" id="NVO76696.1"/>
    </source>
</evidence>
<comment type="caution">
    <text evidence="2">The sequence shown here is derived from an EMBL/GenBank/DDBJ whole genome shotgun (WGS) entry which is preliminary data.</text>
</comment>